<evidence type="ECO:0000313" key="2">
    <source>
        <dbReference type="Proteomes" id="UP000800036"/>
    </source>
</evidence>
<proteinExistence type="predicted"/>
<reference evidence="1" key="1">
    <citation type="journal article" date="2020" name="Stud. Mycol.">
        <title>101 Dothideomycetes genomes: a test case for predicting lifestyles and emergence of pathogens.</title>
        <authorList>
            <person name="Haridas S."/>
            <person name="Albert R."/>
            <person name="Binder M."/>
            <person name="Bloem J."/>
            <person name="Labutti K."/>
            <person name="Salamov A."/>
            <person name="Andreopoulos B."/>
            <person name="Baker S."/>
            <person name="Barry K."/>
            <person name="Bills G."/>
            <person name="Bluhm B."/>
            <person name="Cannon C."/>
            <person name="Castanera R."/>
            <person name="Culley D."/>
            <person name="Daum C."/>
            <person name="Ezra D."/>
            <person name="Gonzalez J."/>
            <person name="Henrissat B."/>
            <person name="Kuo A."/>
            <person name="Liang C."/>
            <person name="Lipzen A."/>
            <person name="Lutzoni F."/>
            <person name="Magnuson J."/>
            <person name="Mondo S."/>
            <person name="Nolan M."/>
            <person name="Ohm R."/>
            <person name="Pangilinan J."/>
            <person name="Park H.-J."/>
            <person name="Ramirez L."/>
            <person name="Alfaro M."/>
            <person name="Sun H."/>
            <person name="Tritt A."/>
            <person name="Yoshinaga Y."/>
            <person name="Zwiers L.-H."/>
            <person name="Turgeon B."/>
            <person name="Goodwin S."/>
            <person name="Spatafora J."/>
            <person name="Crous P."/>
            <person name="Grigoriev I."/>
        </authorList>
    </citation>
    <scope>NUCLEOTIDE SEQUENCE</scope>
    <source>
        <strain evidence="1">CBS 107.79</strain>
    </source>
</reference>
<dbReference type="Proteomes" id="UP000800036">
    <property type="component" value="Unassembled WGS sequence"/>
</dbReference>
<dbReference type="EMBL" id="ML976835">
    <property type="protein sequence ID" value="KAF1963951.1"/>
    <property type="molecule type" value="Genomic_DNA"/>
</dbReference>
<name>A0A6A5UG98_9PLEO</name>
<evidence type="ECO:0000313" key="1">
    <source>
        <dbReference type="EMBL" id="KAF1963951.1"/>
    </source>
</evidence>
<protein>
    <submittedName>
        <fullName evidence="1">Uncharacterized protein</fullName>
    </submittedName>
</protein>
<organism evidence="1 2">
    <name type="scientific">Bimuria novae-zelandiae CBS 107.79</name>
    <dbReference type="NCBI Taxonomy" id="1447943"/>
    <lineage>
        <taxon>Eukaryota</taxon>
        <taxon>Fungi</taxon>
        <taxon>Dikarya</taxon>
        <taxon>Ascomycota</taxon>
        <taxon>Pezizomycotina</taxon>
        <taxon>Dothideomycetes</taxon>
        <taxon>Pleosporomycetidae</taxon>
        <taxon>Pleosporales</taxon>
        <taxon>Massarineae</taxon>
        <taxon>Didymosphaeriaceae</taxon>
        <taxon>Bimuria</taxon>
    </lineage>
</organism>
<keyword evidence="2" id="KW-1185">Reference proteome</keyword>
<accession>A0A6A5UG98</accession>
<dbReference type="AlphaFoldDB" id="A0A6A5UG98"/>
<gene>
    <name evidence="1" type="ORF">BU23DRAFT_93603</name>
</gene>
<sequence length="68" mass="7388">MHGSLAGRRIFGCLRKGSSAHVLTCGGASRVWLDIDALLARHTHIVGSFQARIVIAGIVRHRTELGQR</sequence>